<dbReference type="InterPro" id="IPR020946">
    <property type="entry name" value="Flavin_mOase-like"/>
</dbReference>
<evidence type="ECO:0000313" key="7">
    <source>
        <dbReference type="Proteomes" id="UP001465153"/>
    </source>
</evidence>
<dbReference type="Pfam" id="PF00743">
    <property type="entry name" value="FMO-like"/>
    <property type="match status" value="1"/>
</dbReference>
<evidence type="ECO:0000256" key="1">
    <source>
        <dbReference type="ARBA" id="ARBA00009183"/>
    </source>
</evidence>
<dbReference type="SUPFAM" id="SSF51905">
    <property type="entry name" value="FAD/NAD(P)-binding domain"/>
    <property type="match status" value="2"/>
</dbReference>
<dbReference type="Proteomes" id="UP001465153">
    <property type="component" value="Unassembled WGS sequence"/>
</dbReference>
<reference evidence="6 7" key="1">
    <citation type="submission" date="2024-04" db="EMBL/GenBank/DDBJ databases">
        <title>Draft genome sequence of Sessilibacter corallicola NBRC 116591.</title>
        <authorList>
            <person name="Miyakawa T."/>
            <person name="Kusuya Y."/>
            <person name="Miura T."/>
        </authorList>
    </citation>
    <scope>NUCLEOTIDE SEQUENCE [LARGE SCALE GENOMIC DNA]</scope>
    <source>
        <strain evidence="6 7">KU-00831-HH</strain>
    </source>
</reference>
<comment type="caution">
    <text evidence="6">The sequence shown here is derived from an EMBL/GenBank/DDBJ whole genome shotgun (WGS) entry which is preliminary data.</text>
</comment>
<evidence type="ECO:0000256" key="5">
    <source>
        <dbReference type="ARBA" id="ARBA00023002"/>
    </source>
</evidence>
<dbReference type="EMBL" id="BAABWN010000006">
    <property type="protein sequence ID" value="GAA6168276.1"/>
    <property type="molecule type" value="Genomic_DNA"/>
</dbReference>
<evidence type="ECO:0000256" key="2">
    <source>
        <dbReference type="ARBA" id="ARBA00022630"/>
    </source>
</evidence>
<proteinExistence type="inferred from homology"/>
<evidence type="ECO:0000256" key="4">
    <source>
        <dbReference type="ARBA" id="ARBA00022857"/>
    </source>
</evidence>
<dbReference type="InterPro" id="IPR050346">
    <property type="entry name" value="FMO-like"/>
</dbReference>
<keyword evidence="4" id="KW-0521">NADP</keyword>
<name>A0ABQ0A9E5_9GAMM</name>
<dbReference type="Gene3D" id="3.50.50.60">
    <property type="entry name" value="FAD/NAD(P)-binding domain"/>
    <property type="match status" value="1"/>
</dbReference>
<keyword evidence="3" id="KW-0274">FAD</keyword>
<protein>
    <submittedName>
        <fullName evidence="6">NAD(P)-binding domain-containing protein</fullName>
    </submittedName>
</protein>
<dbReference type="PIRSF" id="PIRSF000332">
    <property type="entry name" value="FMO"/>
    <property type="match status" value="1"/>
</dbReference>
<dbReference type="RefSeq" id="WP_353302947.1">
    <property type="nucleotide sequence ID" value="NZ_BAABWN010000006.1"/>
</dbReference>
<organism evidence="6 7">
    <name type="scientific">Sessilibacter corallicola</name>
    <dbReference type="NCBI Taxonomy" id="2904075"/>
    <lineage>
        <taxon>Bacteria</taxon>
        <taxon>Pseudomonadati</taxon>
        <taxon>Pseudomonadota</taxon>
        <taxon>Gammaproteobacteria</taxon>
        <taxon>Cellvibrionales</taxon>
        <taxon>Cellvibrionaceae</taxon>
        <taxon>Sessilibacter</taxon>
    </lineage>
</organism>
<keyword evidence="7" id="KW-1185">Reference proteome</keyword>
<dbReference type="InterPro" id="IPR036188">
    <property type="entry name" value="FAD/NAD-bd_sf"/>
</dbReference>
<evidence type="ECO:0000256" key="3">
    <source>
        <dbReference type="ARBA" id="ARBA00022827"/>
    </source>
</evidence>
<keyword evidence="2" id="KW-0285">Flavoprotein</keyword>
<keyword evidence="5" id="KW-0560">Oxidoreductase</keyword>
<evidence type="ECO:0000313" key="6">
    <source>
        <dbReference type="EMBL" id="GAA6168276.1"/>
    </source>
</evidence>
<gene>
    <name evidence="6" type="ORF">NBRC116591_20870</name>
</gene>
<comment type="similarity">
    <text evidence="1">Belongs to the FMO family.</text>
</comment>
<dbReference type="InterPro" id="IPR000960">
    <property type="entry name" value="Flavin_mOase"/>
</dbReference>
<accession>A0ABQ0A9E5</accession>
<sequence length="526" mass="59968">MRVGVIGAGLSGLAAIKELKEKGFDVVCYEQREDIGGVFSDTGSYDSVLLTVSNYFMAYSDFMPYEEDIKFWTRGEYKHYLNRYVDHFKFRDDILFNHSIDAVTKMTDNRWNLDIVNQKTGKKYSDKVDKLVISSGQFQKPNIPDIPGISSFSGEIIHSSTYKSIEQLNHLKGKHILFLGMGESAADVVTEISAIAGESTLSLRRKHVFSMRAPRGTPIDVLQSRHWHTLPAPLKANIVRDNWKQEINQTSDPILREVGNHIISAPDEPGSVVTKTERIFESISNGLEVNIGGIKKITNKKVTFNDGTEKSFDAIVLCTGFKFSVPFLDPIHKIEDIRDCYLQTFIPEFGDSLALIGFVRPQQGGVPLLSETIARYYALVLSGEKKLPTRMREKALQDKERWRNEFYETPDVFGLVNGLRFVEQVAELIGCRPPEPTPFFQHRKFITYWFHHIWPCQYRLIGPGAREEARSKWLEAPCFNAKDRCPTLKDEIGMSLEFLKLRAKDKLSQKPINKIRPILATEQYTA</sequence>
<dbReference type="PANTHER" id="PTHR23023">
    <property type="entry name" value="DIMETHYLANILINE MONOOXYGENASE"/>
    <property type="match status" value="1"/>
</dbReference>
<dbReference type="PRINTS" id="PR00370">
    <property type="entry name" value="FMOXYGENASE"/>
</dbReference>